<dbReference type="InterPro" id="IPR043502">
    <property type="entry name" value="DNA/RNA_pol_sf"/>
</dbReference>
<evidence type="ECO:0000256" key="1">
    <source>
        <dbReference type="PROSITE-ProRule" id="PRU00047"/>
    </source>
</evidence>
<dbReference type="PANTHER" id="PTHR47481">
    <property type="match status" value="1"/>
</dbReference>
<feature type="domain" description="CCHC-type" evidence="3">
    <location>
        <begin position="269"/>
        <end position="285"/>
    </location>
</feature>
<keyword evidence="1" id="KW-0863">Zinc-finger</keyword>
<feature type="region of interest" description="Disordered" evidence="2">
    <location>
        <begin position="418"/>
        <end position="471"/>
    </location>
</feature>
<dbReference type="GO" id="GO:0008270">
    <property type="term" value="F:zinc ion binding"/>
    <property type="evidence" value="ECO:0007669"/>
    <property type="project" value="UniProtKB-KW"/>
</dbReference>
<evidence type="ECO:0000313" key="4">
    <source>
        <dbReference type="EMBL" id="SPC86347.1"/>
    </source>
</evidence>
<gene>
    <name evidence="4" type="ORF">FSB_LOCUS14229</name>
</gene>
<feature type="region of interest" description="Disordered" evidence="2">
    <location>
        <begin position="224"/>
        <end position="264"/>
    </location>
</feature>
<keyword evidence="1" id="KW-0479">Metal-binding</keyword>
<dbReference type="PANTHER" id="PTHR47481:SF9">
    <property type="entry name" value="RETROTRANSPOSON GAG DOMAIN-CONTAINING PROTEIN"/>
    <property type="match status" value="1"/>
</dbReference>
<dbReference type="InterPro" id="IPR001878">
    <property type="entry name" value="Znf_CCHC"/>
</dbReference>
<protein>
    <recommendedName>
        <fullName evidence="3">CCHC-type domain-containing protein</fullName>
    </recommendedName>
</protein>
<feature type="compositionally biased region" description="Basic residues" evidence="2">
    <location>
        <begin position="243"/>
        <end position="256"/>
    </location>
</feature>
<name>A0A2N9F5Y1_FAGSY</name>
<dbReference type="AlphaFoldDB" id="A0A2N9F5Y1"/>
<dbReference type="InterPro" id="IPR013103">
    <property type="entry name" value="RVT_2"/>
</dbReference>
<dbReference type="SUPFAM" id="SSF57756">
    <property type="entry name" value="Retrovirus zinc finger-like domains"/>
    <property type="match status" value="1"/>
</dbReference>
<evidence type="ECO:0000256" key="2">
    <source>
        <dbReference type="SAM" id="MobiDB-lite"/>
    </source>
</evidence>
<dbReference type="CDD" id="cd09272">
    <property type="entry name" value="RNase_HI_RT_Ty1"/>
    <property type="match status" value="1"/>
</dbReference>
<sequence length="935" mass="103266">MAAIPTSTTDSPIITINAATTINEKLTPSTFPQWRAQFEALLIGYDLIDFVTGVKKCPAIDTTDPTASKSANSHWVRQDKLILHAILASTSTNITPLLAAYKISHEAWTALTRLYAGKSRTRAMQLKEDLTLSIRGTRTVTEFLRAIKVIADELAIIDHPVSDDDLTLYILNGLGPEFREIAAPIRARETSLKFEEIHDLLVGHESYLRRLENQSAATFVPTANYSHRQGGAPGQHQPSPKSSSHKPRSNHGHHKNGPSYSGQRKYRPKCQWCDQMGHTAKNCPKMSSADFTANCAASSQGKNQKWLVDSAASHNMTTELSNLSINSEYDGTDEVDRITGATLLKGECEDGVYPFPEHPPPNFKHAVAYVHERQFPFQKSNPHSPVPISNLPATQDSSVPISLPHVLLAPPGHAASPEVGAVLSPSSANGSSPAPPPLQVSTLSSPSFISSQNSPLEMPAPAVPPNNAVRPHRMTTRSMNNIYKPKKSFVVTKYPLPPSLEPTSVTEALTDSRWRDAMSSELTALMRHNTWQLVPPPADCNIVGCKWVFRIKRHADGSIDRFKARLVAKGFNQRPGLDYKETFSPVVKPVTIRTVLTLAVMYGWSLRQLDVNNAFLHGHLTEKVYMKQPPGFTSPEHPNHICCLTKAIYGLKQAPRAWFSALKQALLEFGFINAKSDSSLFVFHDGSILAYCLVYVDDLILTGNNSTFVTSIIDQLGQKFSLKDLGPLHFFLGVEVIPTKEGLFLTQHKYIRDMLSKTSMDGAKDVTTPLSTSVSLKLADGSSSVDSTEYRRVIGALQYLSLTRPDISFAVNKLSQFMHSPTQTHWTATKRLLRYLKNTIFHGINIRKTSSPALTCFSDADWAGSLDDRKSTSAYLIFLGHTPISWSSKKQRAIARSSTEAEYRALATAAAESMWLLSLFQETEVYTNSTTYTLV</sequence>
<reference evidence="4" key="1">
    <citation type="submission" date="2018-02" db="EMBL/GenBank/DDBJ databases">
        <authorList>
            <person name="Cohen D.B."/>
            <person name="Kent A.D."/>
        </authorList>
    </citation>
    <scope>NUCLEOTIDE SEQUENCE</scope>
</reference>
<feature type="compositionally biased region" description="Low complexity" evidence="2">
    <location>
        <begin position="444"/>
        <end position="454"/>
    </location>
</feature>
<proteinExistence type="predicted"/>
<dbReference type="Pfam" id="PF07727">
    <property type="entry name" value="RVT_2"/>
    <property type="match status" value="1"/>
</dbReference>
<dbReference type="InterPro" id="IPR036875">
    <property type="entry name" value="Znf_CCHC_sf"/>
</dbReference>
<dbReference type="SUPFAM" id="SSF56672">
    <property type="entry name" value="DNA/RNA polymerases"/>
    <property type="match status" value="1"/>
</dbReference>
<dbReference type="EMBL" id="OIVN01000845">
    <property type="protein sequence ID" value="SPC86347.1"/>
    <property type="molecule type" value="Genomic_DNA"/>
</dbReference>
<dbReference type="GO" id="GO:0003676">
    <property type="term" value="F:nucleic acid binding"/>
    <property type="evidence" value="ECO:0007669"/>
    <property type="project" value="InterPro"/>
</dbReference>
<dbReference type="Pfam" id="PF14223">
    <property type="entry name" value="Retrotran_gag_2"/>
    <property type="match status" value="1"/>
</dbReference>
<evidence type="ECO:0000259" key="3">
    <source>
        <dbReference type="PROSITE" id="PS50158"/>
    </source>
</evidence>
<accession>A0A2N9F5Y1</accession>
<dbReference type="PROSITE" id="PS50158">
    <property type="entry name" value="ZF_CCHC"/>
    <property type="match status" value="1"/>
</dbReference>
<organism evidence="4">
    <name type="scientific">Fagus sylvatica</name>
    <name type="common">Beechnut</name>
    <dbReference type="NCBI Taxonomy" id="28930"/>
    <lineage>
        <taxon>Eukaryota</taxon>
        <taxon>Viridiplantae</taxon>
        <taxon>Streptophyta</taxon>
        <taxon>Embryophyta</taxon>
        <taxon>Tracheophyta</taxon>
        <taxon>Spermatophyta</taxon>
        <taxon>Magnoliopsida</taxon>
        <taxon>eudicotyledons</taxon>
        <taxon>Gunneridae</taxon>
        <taxon>Pentapetalae</taxon>
        <taxon>rosids</taxon>
        <taxon>fabids</taxon>
        <taxon>Fagales</taxon>
        <taxon>Fagaceae</taxon>
        <taxon>Fagus</taxon>
    </lineage>
</organism>
<keyword evidence="1" id="KW-0862">Zinc</keyword>